<dbReference type="OrthoDB" id="6474464at2759"/>
<sequence length="374" mass="44081">MACKAHDKRTSVIAIALFGLFICSFIYLIDAPSRPQLVGKGVLENGKLHDISSSQADDLCEQYGWSTFKPATHNAPRRKIYDMFLFNTELDWLEIRMNELKDHVDYFVIVEANTTFTNLPKPLHLEENWDRFKDFHHKMIRHTIQGQDPDEHDQWDHEIWQRNSMLTQAIPSLHGEQKANPGDVLVVSDLDEIPRPDTMTLLRTCDFPRAVNLRSRFYYYSFQWIHRGRDWAHPQATYYQGLENTILPHDLRYHAGGSLLTNWLTSSSDIWNASWHCSSCFDTINEMKTKIRSYSHQEFNRPEFLDSDKLVERVRTGMDLFDRPGQIYDRVDNNTDVPSFLKKNQERFRHLLDRDAPNANFRDYHPENLEFEDV</sequence>
<protein>
    <submittedName>
        <fullName evidence="2">Glycosyl transferase family 17 protein</fullName>
    </submittedName>
</protein>
<dbReference type="EMBL" id="AZGZ01000005">
    <property type="protein sequence ID" value="KZZ95145.1"/>
    <property type="molecule type" value="Genomic_DNA"/>
</dbReference>
<proteinExistence type="predicted"/>
<evidence type="ECO:0000256" key="1">
    <source>
        <dbReference type="SAM" id="Phobius"/>
    </source>
</evidence>
<keyword evidence="3" id="KW-1185">Reference proteome</keyword>
<dbReference type="PANTHER" id="PTHR12224">
    <property type="entry name" value="BETA-1,4-MANNOSYL-GLYCOPROTEIN BETA-1,4-N-ACETYLGLUCOSAMINYL-TRANSFERASE"/>
    <property type="match status" value="1"/>
</dbReference>
<name>A0A168BD33_9EURO</name>
<organism evidence="2 3">
    <name type="scientific">Ascosphaera apis ARSEF 7405</name>
    <dbReference type="NCBI Taxonomy" id="392613"/>
    <lineage>
        <taxon>Eukaryota</taxon>
        <taxon>Fungi</taxon>
        <taxon>Dikarya</taxon>
        <taxon>Ascomycota</taxon>
        <taxon>Pezizomycotina</taxon>
        <taxon>Eurotiomycetes</taxon>
        <taxon>Eurotiomycetidae</taxon>
        <taxon>Onygenales</taxon>
        <taxon>Ascosphaeraceae</taxon>
        <taxon>Ascosphaera</taxon>
    </lineage>
</organism>
<dbReference type="GO" id="GO:0016020">
    <property type="term" value="C:membrane"/>
    <property type="evidence" value="ECO:0007669"/>
    <property type="project" value="InterPro"/>
</dbReference>
<evidence type="ECO:0000313" key="2">
    <source>
        <dbReference type="EMBL" id="KZZ95145.1"/>
    </source>
</evidence>
<reference evidence="2 3" key="1">
    <citation type="journal article" date="2016" name="Genome Biol. Evol.">
        <title>Divergent and convergent evolution of fungal pathogenicity.</title>
        <authorList>
            <person name="Shang Y."/>
            <person name="Xiao G."/>
            <person name="Zheng P."/>
            <person name="Cen K."/>
            <person name="Zhan S."/>
            <person name="Wang C."/>
        </authorList>
    </citation>
    <scope>NUCLEOTIDE SEQUENCE [LARGE SCALE GENOMIC DNA]</scope>
    <source>
        <strain evidence="2 3">ARSEF 7405</strain>
    </source>
</reference>
<keyword evidence="1" id="KW-0472">Membrane</keyword>
<gene>
    <name evidence="2" type="ORF">AAP_01633</name>
</gene>
<dbReference type="GO" id="GO:0003830">
    <property type="term" value="F:beta-1,4-mannosylglycoprotein 4-beta-N-acetylglucosaminyltransferase activity"/>
    <property type="evidence" value="ECO:0007669"/>
    <property type="project" value="InterPro"/>
</dbReference>
<feature type="transmembrane region" description="Helical" evidence="1">
    <location>
        <begin position="12"/>
        <end position="29"/>
    </location>
</feature>
<keyword evidence="2" id="KW-0808">Transferase</keyword>
<dbReference type="AlphaFoldDB" id="A0A168BD33"/>
<dbReference type="GO" id="GO:0006044">
    <property type="term" value="P:N-acetylglucosamine metabolic process"/>
    <property type="evidence" value="ECO:0007669"/>
    <property type="project" value="TreeGrafter"/>
</dbReference>
<evidence type="ECO:0000313" key="3">
    <source>
        <dbReference type="Proteomes" id="UP000242877"/>
    </source>
</evidence>
<comment type="caution">
    <text evidence="2">The sequence shown here is derived from an EMBL/GenBank/DDBJ whole genome shotgun (WGS) entry which is preliminary data.</text>
</comment>
<keyword evidence="1" id="KW-0812">Transmembrane</keyword>
<accession>A0A168BD33</accession>
<dbReference type="VEuPathDB" id="FungiDB:AAP_01633"/>
<keyword evidence="1" id="KW-1133">Transmembrane helix</keyword>
<dbReference type="InterPro" id="IPR006813">
    <property type="entry name" value="Glyco_trans_17"/>
</dbReference>
<dbReference type="Pfam" id="PF04724">
    <property type="entry name" value="Glyco_transf_17"/>
    <property type="match status" value="1"/>
</dbReference>
<dbReference type="PANTHER" id="PTHR12224:SF0">
    <property type="entry name" value="BETA-1,4-MANNOSYL-GLYCOPROTEIN 4-BETA-N-ACETYLGLUCOSAMINYLTRANSFERASE"/>
    <property type="match status" value="1"/>
</dbReference>
<dbReference type="Proteomes" id="UP000242877">
    <property type="component" value="Unassembled WGS sequence"/>
</dbReference>